<proteinExistence type="predicted"/>
<organism evidence="1 2">
    <name type="scientific">Pseudomonas psychrophila</name>
    <dbReference type="NCBI Taxonomy" id="122355"/>
    <lineage>
        <taxon>Bacteria</taxon>
        <taxon>Pseudomonadati</taxon>
        <taxon>Pseudomonadota</taxon>
        <taxon>Gammaproteobacteria</taxon>
        <taxon>Pseudomonadales</taxon>
        <taxon>Pseudomonadaceae</taxon>
        <taxon>Pseudomonas</taxon>
    </lineage>
</organism>
<evidence type="ECO:0000313" key="2">
    <source>
        <dbReference type="Proteomes" id="UP000658390"/>
    </source>
</evidence>
<dbReference type="Proteomes" id="UP000658390">
    <property type="component" value="Unassembled WGS sequence"/>
</dbReference>
<protein>
    <submittedName>
        <fullName evidence="1">Uncharacterized protein</fullName>
    </submittedName>
</protein>
<dbReference type="AlphaFoldDB" id="A0A8I1FTV1"/>
<reference evidence="1" key="1">
    <citation type="submission" date="2020-12" db="EMBL/GenBank/DDBJ databases">
        <title>Antibiotic resistance and phylogeny of Pseudomonas spp. isolated over three decades from chicken meat in the Norwegian food chain.</title>
        <authorList>
            <person name="Moen B."/>
        </authorList>
    </citation>
    <scope>NUCLEOTIDE SEQUENCE</scope>
    <source>
        <strain evidence="1">MF6762</strain>
    </source>
</reference>
<sequence length="39" mass="4408">MIRVFAVLLFSRVWVPWGSTGRVQISAFQLPLSKTEISS</sequence>
<accession>A0A8I1FTV1</accession>
<evidence type="ECO:0000313" key="1">
    <source>
        <dbReference type="EMBL" id="MBJ2256886.1"/>
    </source>
</evidence>
<comment type="caution">
    <text evidence="1">The sequence shown here is derived from an EMBL/GenBank/DDBJ whole genome shotgun (WGS) entry which is preliminary data.</text>
</comment>
<dbReference type="EMBL" id="JAEKCZ010000007">
    <property type="protein sequence ID" value="MBJ2256886.1"/>
    <property type="molecule type" value="Genomic_DNA"/>
</dbReference>
<gene>
    <name evidence="1" type="ORF">JFT45_10185</name>
</gene>
<name>A0A8I1FTV1_9PSED</name>